<dbReference type="PANTHER" id="PTHR32419:SF6">
    <property type="entry name" value="GLUTATHIONE S-TRANSFERASE OMEGA-LIKE 1-RELATED"/>
    <property type="match status" value="1"/>
</dbReference>
<dbReference type="InterPro" id="IPR036249">
    <property type="entry name" value="Thioredoxin-like_sf"/>
</dbReference>
<proteinExistence type="predicted"/>
<feature type="binding site" evidence="2">
    <location>
        <position position="87"/>
    </location>
    <ligand>
        <name>glutathione</name>
        <dbReference type="ChEBI" id="CHEBI:57925"/>
    </ligand>
</feature>
<feature type="site" description="Lowers pKa of active site Cys" evidence="3">
    <location>
        <position position="286"/>
    </location>
</feature>
<evidence type="ECO:0000256" key="1">
    <source>
        <dbReference type="PIRSR" id="PIRSR015753-1"/>
    </source>
</evidence>
<name>A0A089LNQ0_9BACL</name>
<evidence type="ECO:0000313" key="6">
    <source>
        <dbReference type="Proteomes" id="UP000029507"/>
    </source>
</evidence>
<dbReference type="InterPro" id="IPR010987">
    <property type="entry name" value="Glutathione-S-Trfase_C-like"/>
</dbReference>
<organism evidence="5 6">
    <name type="scientific">Paenibacillus stellifer</name>
    <dbReference type="NCBI Taxonomy" id="169760"/>
    <lineage>
        <taxon>Bacteria</taxon>
        <taxon>Bacillati</taxon>
        <taxon>Bacillota</taxon>
        <taxon>Bacilli</taxon>
        <taxon>Bacillales</taxon>
        <taxon>Paenibacillaceae</taxon>
        <taxon>Paenibacillus</taxon>
    </lineage>
</organism>
<evidence type="ECO:0000256" key="2">
    <source>
        <dbReference type="PIRSR" id="PIRSR015753-2"/>
    </source>
</evidence>
<evidence type="ECO:0000259" key="4">
    <source>
        <dbReference type="PROSITE" id="PS50405"/>
    </source>
</evidence>
<dbReference type="SFLD" id="SFLDG01148">
    <property type="entry name" value="Xi_(cytGST)"/>
    <property type="match status" value="1"/>
</dbReference>
<dbReference type="CDD" id="cd03190">
    <property type="entry name" value="GST_C_Omega_like"/>
    <property type="match status" value="1"/>
</dbReference>
<dbReference type="KEGG" id="pste:PSTEL_08845"/>
<dbReference type="PROSITE" id="PS50405">
    <property type="entry name" value="GST_CTER"/>
    <property type="match status" value="1"/>
</dbReference>
<dbReference type="Gene3D" id="1.20.1050.10">
    <property type="match status" value="1"/>
</dbReference>
<feature type="active site" description="Proton donor/acceptor" evidence="1">
    <location>
        <position position="185"/>
    </location>
</feature>
<dbReference type="PIRSF" id="PIRSF015753">
    <property type="entry name" value="GST"/>
    <property type="match status" value="1"/>
</dbReference>
<accession>A0A089LNQ0</accession>
<dbReference type="SFLD" id="SFLDG01206">
    <property type="entry name" value="Xi.1"/>
    <property type="match status" value="1"/>
</dbReference>
<feature type="active site" description="Nucleophile" evidence="1">
    <location>
        <position position="54"/>
    </location>
</feature>
<dbReference type="RefSeq" id="WP_038694639.1">
    <property type="nucleotide sequence ID" value="NZ_CP009286.1"/>
</dbReference>
<keyword evidence="5" id="KW-0808">Transferase</keyword>
<feature type="site" description="Lowers pKa of active site Cys" evidence="3">
    <location>
        <position position="243"/>
    </location>
</feature>
<dbReference type="InterPro" id="IPR040079">
    <property type="entry name" value="Glutathione_S-Trfase"/>
</dbReference>
<protein>
    <submittedName>
        <fullName evidence="5">Glutathione S-transferase</fullName>
    </submittedName>
</protein>
<sequence length="318" mass="36050">MTTVQNAASEFTREVGSGGAFVRQTNRFVTPFGTADGELPPEPGRYRLLWAPICPWAHRAIIVRAVLGLEDAISVGTANPVRTEQGWEFSLDKDGVDPVLGIRFLPEIYKETDPDYQGRATVPTVVDLTTRKVVNNNYFRLTNDLETAWSAFHKEGAPDLYPAELREVIDALNDILFHEVNNGVYKAGFARSQEAYEQAYDTVFARLDDLEKRLEGRRYLFGSSITDSDVRLYVTLARFDIAYYPVFRTNRNRLIDFPNLWAYARDLYQTPGFGDTTDFEAIKKGYHLGDIASNPLRILPKGPDLSIWTSDHGRERLN</sequence>
<gene>
    <name evidence="5" type="ORF">PSTEL_08845</name>
</gene>
<evidence type="ECO:0000313" key="5">
    <source>
        <dbReference type="EMBL" id="AIQ63186.1"/>
    </source>
</evidence>
<dbReference type="InterPro" id="IPR016639">
    <property type="entry name" value="GST_Omega/GSH"/>
</dbReference>
<dbReference type="HOGENOM" id="CLU_037263_1_3_9"/>
<dbReference type="GO" id="GO:0005737">
    <property type="term" value="C:cytoplasm"/>
    <property type="evidence" value="ECO:0007669"/>
    <property type="project" value="TreeGrafter"/>
</dbReference>
<feature type="domain" description="GST C-terminal" evidence="4">
    <location>
        <begin position="162"/>
        <end position="286"/>
    </location>
</feature>
<reference evidence="5 6" key="1">
    <citation type="submission" date="2014-08" db="EMBL/GenBank/DDBJ databases">
        <title>Comparative genomics of the Paenibacillus odorifer group.</title>
        <authorList>
            <person name="den Bakker H.C."/>
            <person name="Tsai Y.-C."/>
            <person name="Martin N."/>
            <person name="Korlach J."/>
            <person name="Wiedmann M."/>
        </authorList>
    </citation>
    <scope>NUCLEOTIDE SEQUENCE [LARGE SCALE GENOMIC DNA]</scope>
    <source>
        <strain evidence="5 6">DSM 14472</strain>
    </source>
</reference>
<dbReference type="Gene3D" id="3.40.30.10">
    <property type="entry name" value="Glutaredoxin"/>
    <property type="match status" value="1"/>
</dbReference>
<keyword evidence="6" id="KW-1185">Reference proteome</keyword>
<dbReference type="SFLD" id="SFLDS00019">
    <property type="entry name" value="Glutathione_Transferase_(cytos"/>
    <property type="match status" value="1"/>
</dbReference>
<dbReference type="EMBL" id="CP009286">
    <property type="protein sequence ID" value="AIQ63186.1"/>
    <property type="molecule type" value="Genomic_DNA"/>
</dbReference>
<evidence type="ECO:0000256" key="3">
    <source>
        <dbReference type="PIRSR" id="PIRSR015753-3"/>
    </source>
</evidence>
<dbReference type="PANTHER" id="PTHR32419">
    <property type="entry name" value="GLUTATHIONYL-HYDROQUINONE REDUCTASE"/>
    <property type="match status" value="1"/>
</dbReference>
<dbReference type="InterPro" id="IPR047047">
    <property type="entry name" value="GST_Omega-like_C"/>
</dbReference>
<dbReference type="InterPro" id="IPR036282">
    <property type="entry name" value="Glutathione-S-Trfase_C_sf"/>
</dbReference>
<dbReference type="AlphaFoldDB" id="A0A089LNQ0"/>
<dbReference type="Pfam" id="PF13410">
    <property type="entry name" value="GST_C_2"/>
    <property type="match status" value="1"/>
</dbReference>
<dbReference type="GO" id="GO:0004364">
    <property type="term" value="F:glutathione transferase activity"/>
    <property type="evidence" value="ECO:0007669"/>
    <property type="project" value="InterPro"/>
</dbReference>
<feature type="binding site" evidence="2">
    <location>
        <begin position="119"/>
        <end position="122"/>
    </location>
    <ligand>
        <name>glutathione</name>
        <dbReference type="ChEBI" id="CHEBI:57925"/>
    </ligand>
</feature>
<dbReference type="STRING" id="169760.PSTEL_08845"/>
<dbReference type="SUPFAM" id="SSF47616">
    <property type="entry name" value="GST C-terminal domain-like"/>
    <property type="match status" value="1"/>
</dbReference>
<dbReference type="Proteomes" id="UP000029507">
    <property type="component" value="Chromosome"/>
</dbReference>
<dbReference type="SUPFAM" id="SSF52833">
    <property type="entry name" value="Thioredoxin-like"/>
    <property type="match status" value="1"/>
</dbReference>